<keyword evidence="2" id="KW-0540">Nuclease</keyword>
<dbReference type="GO" id="GO:0004519">
    <property type="term" value="F:endonuclease activity"/>
    <property type="evidence" value="ECO:0007669"/>
    <property type="project" value="UniProtKB-KW"/>
</dbReference>
<evidence type="ECO:0000313" key="2">
    <source>
        <dbReference type="EMBL" id="AJT57352.1"/>
    </source>
</evidence>
<protein>
    <submittedName>
        <fullName evidence="2">GIY-YIG type homing endonuclease</fullName>
    </submittedName>
</protein>
<feature type="domain" description="GIY-YIG" evidence="1">
    <location>
        <begin position="123"/>
        <end position="212"/>
    </location>
</feature>
<dbReference type="SUPFAM" id="SSF82771">
    <property type="entry name" value="GIY-YIG endonuclease"/>
    <property type="match status" value="1"/>
</dbReference>
<reference evidence="2" key="1">
    <citation type="submission" date="2015-01" db="EMBL/GenBank/DDBJ databases">
        <title>The complete mitogenome of the white-rot fungus Ganoderma meredithiae (Basidiomycota, Polyporales) determined by Hiseq sequencing.</title>
        <authorList>
            <person name="Wang X.-C."/>
            <person name="Liu C."/>
        </authorList>
    </citation>
    <scope>NUCLEOTIDE SEQUENCE</scope>
    <source>
        <strain evidence="2">CGMCC5.766</strain>
    </source>
</reference>
<dbReference type="InterPro" id="IPR035901">
    <property type="entry name" value="GIY-YIG_endonuc_sf"/>
</dbReference>
<dbReference type="AlphaFoldDB" id="A0A0D4D430"/>
<keyword evidence="2" id="KW-0378">Hydrolase</keyword>
<dbReference type="SMART" id="SM00465">
    <property type="entry name" value="GIYc"/>
    <property type="match status" value="1"/>
</dbReference>
<dbReference type="SMART" id="SM00497">
    <property type="entry name" value="IENR1"/>
    <property type="match status" value="2"/>
</dbReference>
<accession>A0A0D4D430</accession>
<sequence length="374" mass="43021">MSFTYLFLKNKKPINFNFTIISNFTSNCNSMTKIDKEYWKTVLGRKGAIQFIHKLAIEQIKSQKPVNFKVINEILAYCKISISEVILNRLINVPSIFIKNLDTNESKKILKDNIGSPSSKIQIPGVYIFTHKITGAKYVGSSSQLAIRLSGYLNYTHKPIGKFVPLLLKDKLSNFTLEVIPLVDNYEFRSEIVLEQYYLLDPSFNLNTVRVANNPSGSNAKPLFMYNRDKTILYYSSTQQKDFIINLNISHFTFSKHFKNGSYYLGKYLFSREPVLNVKVSDISILELALQLEKDRKLFNKNKPLNSLSKTVLMCLDNNTYSKEIKGDSQNMLFFSIGKCVEYLRSKGLTVTQTTLVKYIDTGKSYHGYIFKYV</sequence>
<dbReference type="RefSeq" id="YP_009129959.1">
    <property type="nucleotide sequence ID" value="NC_026782.1"/>
</dbReference>
<keyword evidence="2" id="KW-0496">Mitochondrion</keyword>
<dbReference type="EMBL" id="KP410262">
    <property type="protein sequence ID" value="AJT57352.1"/>
    <property type="molecule type" value="Genomic_DNA"/>
</dbReference>
<proteinExistence type="predicted"/>
<evidence type="ECO:0000259" key="1">
    <source>
        <dbReference type="SMART" id="SM00465"/>
    </source>
</evidence>
<dbReference type="Gene3D" id="3.40.1440.10">
    <property type="entry name" value="GIY-YIG endonuclease"/>
    <property type="match status" value="1"/>
</dbReference>
<keyword evidence="2" id="KW-0255">Endonuclease</keyword>
<geneLocation type="mitochondrion" evidence="2"/>
<gene>
    <name evidence="2" type="primary">ip10</name>
</gene>
<dbReference type="InterPro" id="IPR003647">
    <property type="entry name" value="Intron_nuc_1_rpt"/>
</dbReference>
<dbReference type="InterPro" id="IPR000305">
    <property type="entry name" value="GIY-YIG_endonuc"/>
</dbReference>
<dbReference type="GeneID" id="24019744"/>
<organism evidence="2">
    <name type="scientific">Ganoderma meredithae</name>
    <dbReference type="NCBI Taxonomy" id="154344"/>
    <lineage>
        <taxon>Eukaryota</taxon>
        <taxon>Fungi</taxon>
        <taxon>Dikarya</taxon>
        <taxon>Basidiomycota</taxon>
        <taxon>Agaricomycotina</taxon>
        <taxon>Agaricomycetes</taxon>
        <taxon>Polyporales</taxon>
        <taxon>Polyporaceae</taxon>
        <taxon>Ganoderma</taxon>
    </lineage>
</organism>
<dbReference type="CDD" id="cd10445">
    <property type="entry name" value="GIY-YIG_bI1_like"/>
    <property type="match status" value="1"/>
</dbReference>
<name>A0A0D4D430_9APHY</name>